<dbReference type="Gene3D" id="1.10.260.40">
    <property type="entry name" value="lambda repressor-like DNA-binding domains"/>
    <property type="match status" value="1"/>
</dbReference>
<sequence length="105" mass="11783">MTRRLRALSAPLPPQPTAVEVCADFEPYRLVQARQMHGWTRKDLSVASGLTPQQICWFEVGVLTPKAYELERIAEATGTLVAFFKRGRPMAVLDASSLFMCTIDR</sequence>
<proteinExistence type="predicted"/>
<dbReference type="Proteomes" id="UP000609879">
    <property type="component" value="Unassembled WGS sequence"/>
</dbReference>
<dbReference type="SMART" id="SM00530">
    <property type="entry name" value="HTH_XRE"/>
    <property type="match status" value="1"/>
</dbReference>
<name>A0ABQ3Y0G2_9ACTN</name>
<dbReference type="PROSITE" id="PS50943">
    <property type="entry name" value="HTH_CROC1"/>
    <property type="match status" value="1"/>
</dbReference>
<organism evidence="2 3">
    <name type="scientific">Paractinoplanes deccanensis</name>
    <dbReference type="NCBI Taxonomy" id="113561"/>
    <lineage>
        <taxon>Bacteria</taxon>
        <taxon>Bacillati</taxon>
        <taxon>Actinomycetota</taxon>
        <taxon>Actinomycetes</taxon>
        <taxon>Micromonosporales</taxon>
        <taxon>Micromonosporaceae</taxon>
        <taxon>Paractinoplanes</taxon>
    </lineage>
</organism>
<reference evidence="2 3" key="1">
    <citation type="submission" date="2021-01" db="EMBL/GenBank/DDBJ databases">
        <title>Whole genome shotgun sequence of Actinoplanes deccanensis NBRC 13994.</title>
        <authorList>
            <person name="Komaki H."/>
            <person name="Tamura T."/>
        </authorList>
    </citation>
    <scope>NUCLEOTIDE SEQUENCE [LARGE SCALE GENOMIC DNA]</scope>
    <source>
        <strain evidence="2 3">NBRC 13994</strain>
    </source>
</reference>
<evidence type="ECO:0000313" key="2">
    <source>
        <dbReference type="EMBL" id="GID73465.1"/>
    </source>
</evidence>
<accession>A0ABQ3Y0G2</accession>
<dbReference type="SUPFAM" id="SSF47413">
    <property type="entry name" value="lambda repressor-like DNA-binding domains"/>
    <property type="match status" value="1"/>
</dbReference>
<protein>
    <recommendedName>
        <fullName evidence="1">HTH cro/C1-type domain-containing protein</fullName>
    </recommendedName>
</protein>
<keyword evidence="3" id="KW-1185">Reference proteome</keyword>
<comment type="caution">
    <text evidence="2">The sequence shown here is derived from an EMBL/GenBank/DDBJ whole genome shotgun (WGS) entry which is preliminary data.</text>
</comment>
<evidence type="ECO:0000313" key="3">
    <source>
        <dbReference type="Proteomes" id="UP000609879"/>
    </source>
</evidence>
<feature type="domain" description="HTH cro/C1-type" evidence="1">
    <location>
        <begin position="30"/>
        <end position="84"/>
    </location>
</feature>
<dbReference type="CDD" id="cd00093">
    <property type="entry name" value="HTH_XRE"/>
    <property type="match status" value="1"/>
</dbReference>
<dbReference type="InterPro" id="IPR001387">
    <property type="entry name" value="Cro/C1-type_HTH"/>
</dbReference>
<gene>
    <name evidence="2" type="ORF">Ade02nite_21060</name>
</gene>
<dbReference type="InterPro" id="IPR010982">
    <property type="entry name" value="Lambda_DNA-bd_dom_sf"/>
</dbReference>
<dbReference type="EMBL" id="BOMI01000033">
    <property type="protein sequence ID" value="GID73465.1"/>
    <property type="molecule type" value="Genomic_DNA"/>
</dbReference>
<evidence type="ECO:0000259" key="1">
    <source>
        <dbReference type="PROSITE" id="PS50943"/>
    </source>
</evidence>
<dbReference type="RefSeq" id="WP_203761383.1">
    <property type="nucleotide sequence ID" value="NZ_BAAABO010000029.1"/>
</dbReference>